<evidence type="ECO:0000256" key="1">
    <source>
        <dbReference type="ARBA" id="ARBA00004127"/>
    </source>
</evidence>
<dbReference type="PANTHER" id="PTHR21324">
    <property type="entry name" value="FASTING-INDUCIBLE INTEGRAL MEMBRANE PROTEIN TM6P1-RELATED"/>
    <property type="match status" value="1"/>
</dbReference>
<dbReference type="Pfam" id="PF10277">
    <property type="entry name" value="Frag1"/>
    <property type="match status" value="1"/>
</dbReference>
<dbReference type="InterPro" id="IPR019402">
    <property type="entry name" value="CWH43_N"/>
</dbReference>
<evidence type="ECO:0000256" key="3">
    <source>
        <dbReference type="ARBA" id="ARBA00022989"/>
    </source>
</evidence>
<feature type="transmembrane region" description="Helical" evidence="6">
    <location>
        <begin position="127"/>
        <end position="157"/>
    </location>
</feature>
<name>A0AAV5RJA5_STABA</name>
<keyword evidence="9" id="KW-1185">Reference proteome</keyword>
<dbReference type="GO" id="GO:0005886">
    <property type="term" value="C:plasma membrane"/>
    <property type="evidence" value="ECO:0007669"/>
    <property type="project" value="TreeGrafter"/>
</dbReference>
<organism evidence="8 9">
    <name type="scientific">Starmerella bacillaris</name>
    <name type="common">Yeast</name>
    <name type="synonym">Candida zemplinina</name>
    <dbReference type="NCBI Taxonomy" id="1247836"/>
    <lineage>
        <taxon>Eukaryota</taxon>
        <taxon>Fungi</taxon>
        <taxon>Dikarya</taxon>
        <taxon>Ascomycota</taxon>
        <taxon>Saccharomycotina</taxon>
        <taxon>Dipodascomycetes</taxon>
        <taxon>Dipodascales</taxon>
        <taxon>Trichomonascaceae</taxon>
        <taxon>Starmerella</taxon>
    </lineage>
</organism>
<feature type="region of interest" description="Disordered" evidence="5">
    <location>
        <begin position="265"/>
        <end position="289"/>
    </location>
</feature>
<evidence type="ECO:0000256" key="6">
    <source>
        <dbReference type="SAM" id="Phobius"/>
    </source>
</evidence>
<feature type="transmembrane region" description="Helical" evidence="6">
    <location>
        <begin position="99"/>
        <end position="121"/>
    </location>
</feature>
<evidence type="ECO:0000256" key="2">
    <source>
        <dbReference type="ARBA" id="ARBA00022692"/>
    </source>
</evidence>
<dbReference type="EMBL" id="BTGC01000008">
    <property type="protein sequence ID" value="GMM51558.1"/>
    <property type="molecule type" value="Genomic_DNA"/>
</dbReference>
<keyword evidence="4 6" id="KW-0472">Membrane</keyword>
<dbReference type="PANTHER" id="PTHR21324:SF2">
    <property type="entry name" value="EG:22E5.9 PROTEIN"/>
    <property type="match status" value="1"/>
</dbReference>
<sequence length="303" mass="34900">MFPKIHYWVIPVISALIWWGMLGFYFGIWAYRGFPIMYWMTGQRIMYISDIAAFQLQPIFIACASTQGILFVLSLAIELRLKYKGRLRQGTYMLKWIRICSYISLAAAVCGQFCVLLVSIYNTVTYAYFHIVMLVMFVVFLGISSFFCSVGLFLLTLDYPRKTRILASLIVRILWFFTEISLAIAFGATAIPHKDASAVCEWVLAVLYPVYQLTIAWDLYPANDKPVGHYFRSDIYPEYIDDSARYTDTIDLDATTEYDIDSEDEPNEVDTILDYPSNQDTNNLSVDDTEASERQNLLEFAHE</sequence>
<dbReference type="InterPro" id="IPR050911">
    <property type="entry name" value="DRAM/TMEM150_Autophagy_Mod"/>
</dbReference>
<reference evidence="8 9" key="1">
    <citation type="journal article" date="2023" name="Elife">
        <title>Identification of key yeast species and microbe-microbe interactions impacting larval growth of Drosophila in the wild.</title>
        <authorList>
            <person name="Mure A."/>
            <person name="Sugiura Y."/>
            <person name="Maeda R."/>
            <person name="Honda K."/>
            <person name="Sakurai N."/>
            <person name="Takahashi Y."/>
            <person name="Watada M."/>
            <person name="Katoh T."/>
            <person name="Gotoh A."/>
            <person name="Gotoh Y."/>
            <person name="Taniguchi I."/>
            <person name="Nakamura K."/>
            <person name="Hayashi T."/>
            <person name="Katayama T."/>
            <person name="Uemura T."/>
            <person name="Hattori Y."/>
        </authorList>
    </citation>
    <scope>NUCLEOTIDE SEQUENCE [LARGE SCALE GENOMIC DNA]</scope>
    <source>
        <strain evidence="8 9">SB-73</strain>
    </source>
</reference>
<evidence type="ECO:0000259" key="7">
    <source>
        <dbReference type="Pfam" id="PF10277"/>
    </source>
</evidence>
<accession>A0AAV5RJA5</accession>
<feature type="compositionally biased region" description="Polar residues" evidence="5">
    <location>
        <begin position="276"/>
        <end position="286"/>
    </location>
</feature>
<gene>
    <name evidence="8" type="ORF">DASB73_025210</name>
</gene>
<evidence type="ECO:0000313" key="8">
    <source>
        <dbReference type="EMBL" id="GMM51558.1"/>
    </source>
</evidence>
<dbReference type="AlphaFoldDB" id="A0AAV5RJA5"/>
<feature type="transmembrane region" description="Helical" evidence="6">
    <location>
        <begin position="7"/>
        <end position="31"/>
    </location>
</feature>
<evidence type="ECO:0000313" key="9">
    <source>
        <dbReference type="Proteomes" id="UP001362899"/>
    </source>
</evidence>
<evidence type="ECO:0000256" key="5">
    <source>
        <dbReference type="SAM" id="MobiDB-lite"/>
    </source>
</evidence>
<proteinExistence type="predicted"/>
<feature type="transmembrane region" description="Helical" evidence="6">
    <location>
        <begin position="169"/>
        <end position="191"/>
    </location>
</feature>
<dbReference type="GO" id="GO:0012505">
    <property type="term" value="C:endomembrane system"/>
    <property type="evidence" value="ECO:0007669"/>
    <property type="project" value="UniProtKB-SubCell"/>
</dbReference>
<evidence type="ECO:0000256" key="4">
    <source>
        <dbReference type="ARBA" id="ARBA00023136"/>
    </source>
</evidence>
<keyword evidence="2 6" id="KW-0812">Transmembrane</keyword>
<comment type="caution">
    <text evidence="8">The sequence shown here is derived from an EMBL/GenBank/DDBJ whole genome shotgun (WGS) entry which is preliminary data.</text>
</comment>
<feature type="domain" description="CWH43-like N-terminal" evidence="7">
    <location>
        <begin position="7"/>
        <end position="221"/>
    </location>
</feature>
<keyword evidence="3 6" id="KW-1133">Transmembrane helix</keyword>
<comment type="subcellular location">
    <subcellularLocation>
        <location evidence="1">Endomembrane system</location>
        <topology evidence="1">Multi-pass membrane protein</topology>
    </subcellularLocation>
</comment>
<dbReference type="Proteomes" id="UP001362899">
    <property type="component" value="Unassembled WGS sequence"/>
</dbReference>
<protein>
    <recommendedName>
        <fullName evidence="7">CWH43-like N-terminal domain-containing protein</fullName>
    </recommendedName>
</protein>
<feature type="transmembrane region" description="Helical" evidence="6">
    <location>
        <begin position="51"/>
        <end position="79"/>
    </location>
</feature>